<evidence type="ECO:0000313" key="2">
    <source>
        <dbReference type="EMBL" id="MFF3669289.1"/>
    </source>
</evidence>
<dbReference type="SUPFAM" id="SSF46785">
    <property type="entry name" value="Winged helix' DNA-binding domain"/>
    <property type="match status" value="1"/>
</dbReference>
<evidence type="ECO:0000259" key="1">
    <source>
        <dbReference type="SMART" id="SM00418"/>
    </source>
</evidence>
<protein>
    <submittedName>
        <fullName evidence="2">ArsR/SmtB family transcription factor</fullName>
    </submittedName>
</protein>
<dbReference type="InterPro" id="IPR001845">
    <property type="entry name" value="HTH_ArsR_DNA-bd_dom"/>
</dbReference>
<feature type="domain" description="HTH arsR-type" evidence="1">
    <location>
        <begin position="12"/>
        <end position="91"/>
    </location>
</feature>
<dbReference type="InterPro" id="IPR036390">
    <property type="entry name" value="WH_DNA-bd_sf"/>
</dbReference>
<sequence length="191" mass="22152">MDLVPEEITDVEALKLLAHPMRQRIERQLRNGPANSATLARALGESTGLTSYHLRQMAKHGFIEEVPELSKGRERWWRQVPADRRIPPYSRQTPEMRVAVEEMNRLDFAEELEQFTRFQLERDDLGEWADALAWSRSAMRLTVDELKEFLEEYVKLLYRYKRPDEATPPGARVVLARMLAFPAPTSADDGE</sequence>
<reference evidence="2 3" key="1">
    <citation type="submission" date="2024-10" db="EMBL/GenBank/DDBJ databases">
        <title>The Natural Products Discovery Center: Release of the First 8490 Sequenced Strains for Exploring Actinobacteria Biosynthetic Diversity.</title>
        <authorList>
            <person name="Kalkreuter E."/>
            <person name="Kautsar S.A."/>
            <person name="Yang D."/>
            <person name="Bader C.D."/>
            <person name="Teijaro C.N."/>
            <person name="Fluegel L."/>
            <person name="Davis C.M."/>
            <person name="Simpson J.R."/>
            <person name="Lauterbach L."/>
            <person name="Steele A.D."/>
            <person name="Gui C."/>
            <person name="Meng S."/>
            <person name="Li G."/>
            <person name="Viehrig K."/>
            <person name="Ye F."/>
            <person name="Su P."/>
            <person name="Kiefer A.F."/>
            <person name="Nichols A."/>
            <person name="Cepeda A.J."/>
            <person name="Yan W."/>
            <person name="Fan B."/>
            <person name="Jiang Y."/>
            <person name="Adhikari A."/>
            <person name="Zheng C.-J."/>
            <person name="Schuster L."/>
            <person name="Cowan T.M."/>
            <person name="Smanski M.J."/>
            <person name="Chevrette M.G."/>
            <person name="De Carvalho L.P.S."/>
            <person name="Shen B."/>
        </authorList>
    </citation>
    <scope>NUCLEOTIDE SEQUENCE [LARGE SCALE GENOMIC DNA]</scope>
    <source>
        <strain evidence="2 3">NPDC002173</strain>
    </source>
</reference>
<proteinExistence type="predicted"/>
<dbReference type="Gene3D" id="1.10.10.10">
    <property type="entry name" value="Winged helix-like DNA-binding domain superfamily/Winged helix DNA-binding domain"/>
    <property type="match status" value="1"/>
</dbReference>
<dbReference type="CDD" id="cd00090">
    <property type="entry name" value="HTH_ARSR"/>
    <property type="match status" value="1"/>
</dbReference>
<dbReference type="Pfam" id="PF12840">
    <property type="entry name" value="HTH_20"/>
    <property type="match status" value="1"/>
</dbReference>
<organism evidence="2 3">
    <name type="scientific">Microtetraspora malaysiensis</name>
    <dbReference type="NCBI Taxonomy" id="161358"/>
    <lineage>
        <taxon>Bacteria</taxon>
        <taxon>Bacillati</taxon>
        <taxon>Actinomycetota</taxon>
        <taxon>Actinomycetes</taxon>
        <taxon>Streptosporangiales</taxon>
        <taxon>Streptosporangiaceae</taxon>
        <taxon>Microtetraspora</taxon>
    </lineage>
</organism>
<keyword evidence="3" id="KW-1185">Reference proteome</keyword>
<dbReference type="RefSeq" id="WP_387415243.1">
    <property type="nucleotide sequence ID" value="NZ_JBIASD010000020.1"/>
</dbReference>
<dbReference type="EMBL" id="JBIASD010000020">
    <property type="protein sequence ID" value="MFF3669289.1"/>
    <property type="molecule type" value="Genomic_DNA"/>
</dbReference>
<dbReference type="InterPro" id="IPR011991">
    <property type="entry name" value="ArsR-like_HTH"/>
</dbReference>
<gene>
    <name evidence="2" type="ORF">ACFYXI_27240</name>
</gene>
<evidence type="ECO:0000313" key="3">
    <source>
        <dbReference type="Proteomes" id="UP001602013"/>
    </source>
</evidence>
<dbReference type="SMART" id="SM00418">
    <property type="entry name" value="HTH_ARSR"/>
    <property type="match status" value="1"/>
</dbReference>
<dbReference type="Proteomes" id="UP001602013">
    <property type="component" value="Unassembled WGS sequence"/>
</dbReference>
<accession>A0ABW6SW94</accession>
<name>A0ABW6SW94_9ACTN</name>
<dbReference type="InterPro" id="IPR036388">
    <property type="entry name" value="WH-like_DNA-bd_sf"/>
</dbReference>
<comment type="caution">
    <text evidence="2">The sequence shown here is derived from an EMBL/GenBank/DDBJ whole genome shotgun (WGS) entry which is preliminary data.</text>
</comment>